<feature type="transmembrane region" description="Helical" evidence="8">
    <location>
        <begin position="379"/>
        <end position="401"/>
    </location>
</feature>
<feature type="transmembrane region" description="Helical" evidence="8">
    <location>
        <begin position="179"/>
        <end position="200"/>
    </location>
</feature>
<dbReference type="Pfam" id="PF00474">
    <property type="entry name" value="SSF"/>
    <property type="match status" value="1"/>
</dbReference>
<reference evidence="9 11" key="2">
    <citation type="submission" date="2020-11" db="EMBL/GenBank/DDBJ databases">
        <authorList>
            <consortium name="Pathogen Informatics"/>
        </authorList>
    </citation>
    <scope>NUCLEOTIDE SEQUENCE [LARGE SCALE GENOMIC DNA]</scope>
    <source>
        <strain evidence="9 11">NCTC12218</strain>
    </source>
</reference>
<dbReference type="InterPro" id="IPR050277">
    <property type="entry name" value="Sodium:Solute_Symporter"/>
</dbReference>
<comment type="similarity">
    <text evidence="2 7">Belongs to the sodium:solute symporter (SSF) (TC 2.A.21) family.</text>
</comment>
<dbReference type="InterPro" id="IPR038377">
    <property type="entry name" value="Na/Glc_symporter_sf"/>
</dbReference>
<feature type="transmembrane region" description="Helical" evidence="8">
    <location>
        <begin position="408"/>
        <end position="428"/>
    </location>
</feature>
<proteinExistence type="inferred from homology"/>
<evidence type="ECO:0000313" key="10">
    <source>
        <dbReference type="EMBL" id="SUM86337.1"/>
    </source>
</evidence>
<evidence type="ECO:0000256" key="1">
    <source>
        <dbReference type="ARBA" id="ARBA00004141"/>
    </source>
</evidence>
<name>A0A7Z7QMH9_STASC</name>
<feature type="transmembrane region" description="Helical" evidence="8">
    <location>
        <begin position="220"/>
        <end position="239"/>
    </location>
</feature>
<dbReference type="EMBL" id="UHEF01000001">
    <property type="protein sequence ID" value="SUM86337.1"/>
    <property type="molecule type" value="Genomic_DNA"/>
</dbReference>
<sequence>MGTIDFVVFIVYFAVLITIGVLGVLKAKSSEKYMVADRNLGLFMLFGCLTAVFLGGSSTIGSSQLGYEIGFSGFWFVFALGVGITIFGLFLLDRIMDLRVITISELLYKLFGHRVRIIGAVVTAMYTLMICVTQVIAMGSVVSQIFHWPMLTSILVGGGVVFIYTILGGMWTLSITDVIQFLVMTIGMFLIMLPISLYSVGGLPSLLHQMPASHLSFFNIGFGEIVNYFITYTLGVMVGQDIWQRFFTGKTKRISKTSGILVGIYSALYSIVMVIIGMCAYVLFPHIQNTQNVFAHMAFETLPSGLLGIVFAALIAAIMSTASGTLLASATIISNDLLKPYLFKNMEDQQFLGVTRLTTFCLAVVAIIISIWVKEVLVAIDIAYAILTGGMFMPVVLGLFMKWLTPKAAISSIIASVVFILLSIFIVGPQSKSTIFYAIIINAIILIVVSYFDSKKGQYDRGKNGRQAT</sequence>
<gene>
    <name evidence="10" type="primary">sglT_1</name>
    <name evidence="10" type="ORF">NCTC12218_00235</name>
</gene>
<evidence type="ECO:0000256" key="4">
    <source>
        <dbReference type="ARBA" id="ARBA00022692"/>
    </source>
</evidence>
<dbReference type="AlphaFoldDB" id="A0A7Z7QMH9"/>
<dbReference type="RefSeq" id="WP_126496091.1">
    <property type="nucleotide sequence ID" value="NZ_LR962863.1"/>
</dbReference>
<keyword evidence="4 8" id="KW-0812">Transmembrane</keyword>
<dbReference type="Proteomes" id="UP000264146">
    <property type="component" value="Chromosome"/>
</dbReference>
<dbReference type="PANTHER" id="PTHR48086">
    <property type="entry name" value="SODIUM/PROLINE SYMPORTER-RELATED"/>
    <property type="match status" value="1"/>
</dbReference>
<evidence type="ECO:0000256" key="3">
    <source>
        <dbReference type="ARBA" id="ARBA00022448"/>
    </source>
</evidence>
<dbReference type="GO" id="GO:0022857">
    <property type="term" value="F:transmembrane transporter activity"/>
    <property type="evidence" value="ECO:0007669"/>
    <property type="project" value="InterPro"/>
</dbReference>
<feature type="transmembrane region" description="Helical" evidence="8">
    <location>
        <begin position="117"/>
        <end position="139"/>
    </location>
</feature>
<dbReference type="CDD" id="cd11479">
    <property type="entry name" value="SLC5sbd_u3"/>
    <property type="match status" value="1"/>
</dbReference>
<feature type="transmembrane region" description="Helical" evidence="8">
    <location>
        <begin position="260"/>
        <end position="284"/>
    </location>
</feature>
<organism evidence="10">
    <name type="scientific">Staphylococcus schleiferi</name>
    <dbReference type="NCBI Taxonomy" id="1295"/>
    <lineage>
        <taxon>Bacteria</taxon>
        <taxon>Bacillati</taxon>
        <taxon>Bacillota</taxon>
        <taxon>Bacilli</taxon>
        <taxon>Bacillales</taxon>
        <taxon>Staphylococcaceae</taxon>
        <taxon>Staphylococcus</taxon>
    </lineage>
</organism>
<evidence type="ECO:0000256" key="8">
    <source>
        <dbReference type="SAM" id="Phobius"/>
    </source>
</evidence>
<keyword evidence="6 8" id="KW-0472">Membrane</keyword>
<feature type="transmembrane region" description="Helical" evidence="8">
    <location>
        <begin position="304"/>
        <end position="333"/>
    </location>
</feature>
<dbReference type="Gene3D" id="1.20.1730.10">
    <property type="entry name" value="Sodium/glucose cotransporter"/>
    <property type="match status" value="1"/>
</dbReference>
<dbReference type="InterPro" id="IPR001734">
    <property type="entry name" value="Na/solute_symporter"/>
</dbReference>
<evidence type="ECO:0000313" key="11">
    <source>
        <dbReference type="Proteomes" id="UP000264146"/>
    </source>
</evidence>
<evidence type="ECO:0000256" key="2">
    <source>
        <dbReference type="ARBA" id="ARBA00006434"/>
    </source>
</evidence>
<feature type="transmembrane region" description="Helical" evidence="8">
    <location>
        <begin position="145"/>
        <end position="167"/>
    </location>
</feature>
<comment type="subcellular location">
    <subcellularLocation>
        <location evidence="1">Membrane</location>
        <topology evidence="1">Multi-pass membrane protein</topology>
    </subcellularLocation>
</comment>
<dbReference type="EMBL" id="LR962863">
    <property type="protein sequence ID" value="CAD7358654.1"/>
    <property type="molecule type" value="Genomic_DNA"/>
</dbReference>
<feature type="transmembrane region" description="Helical" evidence="8">
    <location>
        <begin position="73"/>
        <end position="96"/>
    </location>
</feature>
<feature type="transmembrane region" description="Helical" evidence="8">
    <location>
        <begin position="354"/>
        <end position="373"/>
    </location>
</feature>
<keyword evidence="3" id="KW-0813">Transport</keyword>
<evidence type="ECO:0000256" key="7">
    <source>
        <dbReference type="RuleBase" id="RU362091"/>
    </source>
</evidence>
<feature type="transmembrane region" description="Helical" evidence="8">
    <location>
        <begin position="6"/>
        <end position="27"/>
    </location>
</feature>
<feature type="transmembrane region" description="Helical" evidence="8">
    <location>
        <begin position="434"/>
        <end position="452"/>
    </location>
</feature>
<keyword evidence="5 8" id="KW-1133">Transmembrane helix</keyword>
<accession>A0A7Z7QMH9</accession>
<dbReference type="GO" id="GO:0005886">
    <property type="term" value="C:plasma membrane"/>
    <property type="evidence" value="ECO:0007669"/>
    <property type="project" value="TreeGrafter"/>
</dbReference>
<evidence type="ECO:0000256" key="5">
    <source>
        <dbReference type="ARBA" id="ARBA00022989"/>
    </source>
</evidence>
<evidence type="ECO:0000313" key="9">
    <source>
        <dbReference type="EMBL" id="CAD7358654.1"/>
    </source>
</evidence>
<evidence type="ECO:0000256" key="6">
    <source>
        <dbReference type="ARBA" id="ARBA00023136"/>
    </source>
</evidence>
<dbReference type="PROSITE" id="PS50283">
    <property type="entry name" value="NA_SOLUT_SYMP_3"/>
    <property type="match status" value="1"/>
</dbReference>
<feature type="transmembrane region" description="Helical" evidence="8">
    <location>
        <begin position="39"/>
        <end position="61"/>
    </location>
</feature>
<protein>
    <submittedName>
        <fullName evidence="10">Sodium:solute symporter family protein</fullName>
    </submittedName>
</protein>
<dbReference type="PANTHER" id="PTHR48086:SF7">
    <property type="entry name" value="SODIUM-SOLUTE SYMPORTER-RELATED"/>
    <property type="match status" value="1"/>
</dbReference>
<reference evidence="10" key="1">
    <citation type="submission" date="2018-06" db="EMBL/GenBank/DDBJ databases">
        <authorList>
            <consortium name="Pathogen Informatics"/>
            <person name="Doyle S."/>
        </authorList>
    </citation>
    <scope>NUCLEOTIDE SEQUENCE [LARGE SCALE GENOMIC DNA]</scope>
    <source>
        <strain evidence="10">NCTC12218</strain>
    </source>
</reference>